<dbReference type="CDD" id="cd00093">
    <property type="entry name" value="HTH_XRE"/>
    <property type="match status" value="1"/>
</dbReference>
<evidence type="ECO:0000313" key="3">
    <source>
        <dbReference type="EMBL" id="VVE18494.1"/>
    </source>
</evidence>
<feature type="domain" description="HTH cro/C1-type" evidence="2">
    <location>
        <begin position="20"/>
        <end position="72"/>
    </location>
</feature>
<accession>A0A5E4W4J2</accession>
<proteinExistence type="predicted"/>
<dbReference type="RefSeq" id="WP_217425204.1">
    <property type="nucleotide sequence ID" value="NZ_CABPRY010000006.1"/>
</dbReference>
<gene>
    <name evidence="3" type="ORF">PCE31107_03023</name>
</gene>
<protein>
    <submittedName>
        <fullName evidence="3">XRE family transcriptional regulator</fullName>
    </submittedName>
</protein>
<reference evidence="3 4" key="1">
    <citation type="submission" date="2019-08" db="EMBL/GenBank/DDBJ databases">
        <authorList>
            <person name="Peeters C."/>
        </authorList>
    </citation>
    <scope>NUCLEOTIDE SEQUENCE [LARGE SCALE GENOMIC DNA]</scope>
    <source>
        <strain evidence="3 4">LMG 31107</strain>
    </source>
</reference>
<dbReference type="InterPro" id="IPR001387">
    <property type="entry name" value="Cro/C1-type_HTH"/>
</dbReference>
<feature type="region of interest" description="Disordered" evidence="1">
    <location>
        <begin position="85"/>
        <end position="107"/>
    </location>
</feature>
<dbReference type="InterPro" id="IPR010982">
    <property type="entry name" value="Lambda_DNA-bd_dom_sf"/>
</dbReference>
<dbReference type="GO" id="GO:0003677">
    <property type="term" value="F:DNA binding"/>
    <property type="evidence" value="ECO:0007669"/>
    <property type="project" value="InterPro"/>
</dbReference>
<dbReference type="Gene3D" id="1.10.260.40">
    <property type="entry name" value="lambda repressor-like DNA-binding domains"/>
    <property type="match status" value="1"/>
</dbReference>
<dbReference type="Proteomes" id="UP000396788">
    <property type="component" value="Unassembled WGS sequence"/>
</dbReference>
<evidence type="ECO:0000256" key="1">
    <source>
        <dbReference type="SAM" id="MobiDB-lite"/>
    </source>
</evidence>
<dbReference type="Pfam" id="PF01381">
    <property type="entry name" value="HTH_3"/>
    <property type="match status" value="1"/>
</dbReference>
<evidence type="ECO:0000313" key="4">
    <source>
        <dbReference type="Proteomes" id="UP000396788"/>
    </source>
</evidence>
<dbReference type="SMART" id="SM00530">
    <property type="entry name" value="HTH_XRE"/>
    <property type="match status" value="1"/>
</dbReference>
<dbReference type="EMBL" id="CABPRY010000006">
    <property type="protein sequence ID" value="VVE18494.1"/>
    <property type="molecule type" value="Genomic_DNA"/>
</dbReference>
<dbReference type="SUPFAM" id="SSF47413">
    <property type="entry name" value="lambda repressor-like DNA-binding domains"/>
    <property type="match status" value="1"/>
</dbReference>
<dbReference type="AlphaFoldDB" id="A0A5E4W4J2"/>
<dbReference type="PROSITE" id="PS50943">
    <property type="entry name" value="HTH_CROC1"/>
    <property type="match status" value="1"/>
</dbReference>
<sequence>MAILKSMTPDQMVARVGENIKALRLQRNIDQLTLAERAGVSRSALKNLENGSGCTLRTLVSVLRALGQESWIDSLAPVATINPMTMPRSGVTRTRASVKSARRSRSS</sequence>
<name>A0A5E4W4J2_9BURK</name>
<evidence type="ECO:0000259" key="2">
    <source>
        <dbReference type="PROSITE" id="PS50943"/>
    </source>
</evidence>
<organism evidence="3 4">
    <name type="scientific">Pandoraea cepalis</name>
    <dbReference type="NCBI Taxonomy" id="2508294"/>
    <lineage>
        <taxon>Bacteria</taxon>
        <taxon>Pseudomonadati</taxon>
        <taxon>Pseudomonadota</taxon>
        <taxon>Betaproteobacteria</taxon>
        <taxon>Burkholderiales</taxon>
        <taxon>Burkholderiaceae</taxon>
        <taxon>Pandoraea</taxon>
    </lineage>
</organism>